<evidence type="ECO:0000313" key="1">
    <source>
        <dbReference type="EMBL" id="GAA5115304.1"/>
    </source>
</evidence>
<evidence type="ECO:0000313" key="2">
    <source>
        <dbReference type="Proteomes" id="UP001500804"/>
    </source>
</evidence>
<dbReference type="PANTHER" id="PTHR36849">
    <property type="entry name" value="CYTOPLASMIC PROTEIN-RELATED"/>
    <property type="match status" value="1"/>
</dbReference>
<sequence>MGLDVRAKRVYEPAERADGYRVLIDHVWPRGVSRERADLDEWARDLAPSDELRRWFDHVPERFADFRSRYRDELASHVQELDGLRDRARKGRVTIVYAARDEEHNNAVVLAELLREG</sequence>
<dbReference type="Proteomes" id="UP001500804">
    <property type="component" value="Unassembled WGS sequence"/>
</dbReference>
<name>A0ABP9NDL3_9PSEU</name>
<comment type="caution">
    <text evidence="1">The sequence shown here is derived from an EMBL/GenBank/DDBJ whole genome shotgun (WGS) entry which is preliminary data.</text>
</comment>
<gene>
    <name evidence="1" type="ORF">GCM10023320_13960</name>
</gene>
<protein>
    <submittedName>
        <fullName evidence="1">DUF488 domain-containing protein</fullName>
    </submittedName>
</protein>
<dbReference type="PANTHER" id="PTHR36849:SF1">
    <property type="entry name" value="CYTOPLASMIC PROTEIN"/>
    <property type="match status" value="1"/>
</dbReference>
<keyword evidence="2" id="KW-1185">Reference proteome</keyword>
<dbReference type="Pfam" id="PF22752">
    <property type="entry name" value="DUF488-N3i"/>
    <property type="match status" value="1"/>
</dbReference>
<dbReference type="EMBL" id="BAABJO010000004">
    <property type="protein sequence ID" value="GAA5115304.1"/>
    <property type="molecule type" value="Genomic_DNA"/>
</dbReference>
<dbReference type="InterPro" id="IPR052552">
    <property type="entry name" value="YeaO-like"/>
</dbReference>
<reference evidence="2" key="1">
    <citation type="journal article" date="2019" name="Int. J. Syst. Evol. Microbiol.">
        <title>The Global Catalogue of Microorganisms (GCM) 10K type strain sequencing project: providing services to taxonomists for standard genome sequencing and annotation.</title>
        <authorList>
            <consortium name="The Broad Institute Genomics Platform"/>
            <consortium name="The Broad Institute Genome Sequencing Center for Infectious Disease"/>
            <person name="Wu L."/>
            <person name="Ma J."/>
        </authorList>
    </citation>
    <scope>NUCLEOTIDE SEQUENCE [LARGE SCALE GENOMIC DNA]</scope>
    <source>
        <strain evidence="2">JCM 18302</strain>
    </source>
</reference>
<dbReference type="RefSeq" id="WP_345603973.1">
    <property type="nucleotide sequence ID" value="NZ_BAABJO010000004.1"/>
</dbReference>
<accession>A0ABP9NDL3</accession>
<organism evidence="1 2">
    <name type="scientific">Pseudonocardia adelaidensis</name>
    <dbReference type="NCBI Taxonomy" id="648754"/>
    <lineage>
        <taxon>Bacteria</taxon>
        <taxon>Bacillati</taxon>
        <taxon>Actinomycetota</taxon>
        <taxon>Actinomycetes</taxon>
        <taxon>Pseudonocardiales</taxon>
        <taxon>Pseudonocardiaceae</taxon>
        <taxon>Pseudonocardia</taxon>
    </lineage>
</organism>
<proteinExistence type="predicted"/>